<dbReference type="SUPFAM" id="SSF109859">
    <property type="entry name" value="NblA-like"/>
    <property type="match status" value="1"/>
</dbReference>
<reference evidence="1" key="2">
    <citation type="submission" date="2023-07" db="EMBL/GenBank/DDBJ databases">
        <authorList>
            <person name="Bai X.-H."/>
            <person name="Wang H.-H."/>
            <person name="Wang J."/>
            <person name="Ma M.-Y."/>
            <person name="Hu H.-H."/>
            <person name="Song Z.-L."/>
            <person name="Ma H.-G."/>
            <person name="Fan Y."/>
            <person name="Du C.-Y."/>
            <person name="Xu J.-C."/>
        </authorList>
    </citation>
    <scope>NUCLEOTIDE SEQUENCE</scope>
    <source>
        <strain evidence="1">CZ1</strain>
    </source>
</reference>
<proteinExistence type="predicted"/>
<dbReference type="AlphaFoldDB" id="A0AA96WWY8"/>
<protein>
    <submittedName>
        <fullName evidence="1">NblA/ycf18 family protein</fullName>
    </submittedName>
</protein>
<dbReference type="Pfam" id="PF04485">
    <property type="entry name" value="NblA"/>
    <property type="match status" value="1"/>
</dbReference>
<dbReference type="Gene3D" id="1.10.287.670">
    <property type="entry name" value="Phycobilisome degradation protein NblA"/>
    <property type="match status" value="1"/>
</dbReference>
<dbReference type="InterPro" id="IPR036904">
    <property type="entry name" value="NblA_sf"/>
</dbReference>
<dbReference type="InterPro" id="IPR007574">
    <property type="entry name" value="NblA"/>
</dbReference>
<sequence length="65" mass="7760">MDSSIGLTLEQEFNLREFADQAHQMSREQAQEFLIVQYRLMLVQKTMYLGLLKQEWKLELNPTNI</sequence>
<name>A0AA96WWY8_LEPBY</name>
<accession>A0AA96WWY8</accession>
<gene>
    <name evidence="1" type="ORF">Q2T42_03585</name>
</gene>
<reference evidence="1" key="1">
    <citation type="journal article" date="2023" name="Plants (Basel)">
        <title>Genomic Analysis of Leptolyngbya boryana CZ1 Reveals Efficient Carbon Fixation Modules.</title>
        <authorList>
            <person name="Bai X."/>
            <person name="Wang H."/>
            <person name="Cheng W."/>
            <person name="Wang J."/>
            <person name="Ma M."/>
            <person name="Hu H."/>
            <person name="Song Z."/>
            <person name="Ma H."/>
            <person name="Fan Y."/>
            <person name="Du C."/>
            <person name="Xu J."/>
        </authorList>
    </citation>
    <scope>NUCLEOTIDE SEQUENCE</scope>
    <source>
        <strain evidence="1">CZ1</strain>
    </source>
</reference>
<organism evidence="1">
    <name type="scientific">Leptolyngbya boryana CZ1</name>
    <dbReference type="NCBI Taxonomy" id="3060204"/>
    <lineage>
        <taxon>Bacteria</taxon>
        <taxon>Bacillati</taxon>
        <taxon>Cyanobacteriota</taxon>
        <taxon>Cyanophyceae</taxon>
        <taxon>Leptolyngbyales</taxon>
        <taxon>Leptolyngbyaceae</taxon>
        <taxon>Leptolyngbya group</taxon>
        <taxon>Leptolyngbya</taxon>
    </lineage>
</organism>
<dbReference type="RefSeq" id="WP_190653267.1">
    <property type="nucleotide sequence ID" value="NZ_CP130144.1"/>
</dbReference>
<dbReference type="EMBL" id="CP130144">
    <property type="protein sequence ID" value="WNZ46922.1"/>
    <property type="molecule type" value="Genomic_DNA"/>
</dbReference>
<evidence type="ECO:0000313" key="1">
    <source>
        <dbReference type="EMBL" id="WNZ46922.1"/>
    </source>
</evidence>